<evidence type="ECO:0000313" key="2">
    <source>
        <dbReference type="Proteomes" id="UP000619265"/>
    </source>
</evidence>
<dbReference type="EMBL" id="LIHL02000006">
    <property type="protein sequence ID" value="KAF5469065.1"/>
    <property type="molecule type" value="Genomic_DNA"/>
</dbReference>
<dbReference type="Gramene" id="Jr06_14670_p1">
    <property type="protein sequence ID" value="cds.Jr06_14670_p1"/>
    <property type="gene ID" value="Jr06_14670"/>
</dbReference>
<reference evidence="1" key="1">
    <citation type="submission" date="2015-10" db="EMBL/GenBank/DDBJ databases">
        <authorList>
            <person name="Martinez-Garcia P.J."/>
            <person name="Crepeau M.W."/>
            <person name="Puiu D."/>
            <person name="Gonzalez-Ibeas D."/>
            <person name="Whalen J."/>
            <person name="Stevens K."/>
            <person name="Paul R."/>
            <person name="Butterfield T."/>
            <person name="Britton M."/>
            <person name="Reagan R."/>
            <person name="Chakraborty S."/>
            <person name="Walawage S.L."/>
            <person name="Vasquez-Gross H.A."/>
            <person name="Cardeno C."/>
            <person name="Famula R."/>
            <person name="Pratt K."/>
            <person name="Kuruganti S."/>
            <person name="Aradhya M.K."/>
            <person name="Leslie C.A."/>
            <person name="Dandekar A.M."/>
            <person name="Salzberg S.L."/>
            <person name="Wegrzyn J.L."/>
            <person name="Langley C.H."/>
            <person name="Neale D.B."/>
        </authorList>
    </citation>
    <scope>NUCLEOTIDE SEQUENCE</scope>
    <source>
        <tissue evidence="1">Leaves</tissue>
    </source>
</reference>
<protein>
    <submittedName>
        <fullName evidence="1">Uncharacterized protein</fullName>
    </submittedName>
</protein>
<evidence type="ECO:0000313" key="1">
    <source>
        <dbReference type="EMBL" id="KAF5469065.1"/>
    </source>
</evidence>
<organism evidence="1 2">
    <name type="scientific">Juglans regia</name>
    <name type="common">English walnut</name>
    <dbReference type="NCBI Taxonomy" id="51240"/>
    <lineage>
        <taxon>Eukaryota</taxon>
        <taxon>Viridiplantae</taxon>
        <taxon>Streptophyta</taxon>
        <taxon>Embryophyta</taxon>
        <taxon>Tracheophyta</taxon>
        <taxon>Spermatophyta</taxon>
        <taxon>Magnoliopsida</taxon>
        <taxon>eudicotyledons</taxon>
        <taxon>Gunneridae</taxon>
        <taxon>Pentapetalae</taxon>
        <taxon>rosids</taxon>
        <taxon>fabids</taxon>
        <taxon>Fagales</taxon>
        <taxon>Juglandaceae</taxon>
        <taxon>Juglans</taxon>
    </lineage>
</organism>
<sequence>MAPQTFDEMPEKAFVDWNSRIYRCIKNLDESLDNFGLQDLFQKFENVLYCKFAMSKEEKSLFTRHFVGFSELNCRVWYEPKSHSECIAGFEELLGSYIQAPRARVLVGKSFSQLVTEKD</sequence>
<gene>
    <name evidence="1" type="ORF">F2P56_013165</name>
</gene>
<comment type="caution">
    <text evidence="1">The sequence shown here is derived from an EMBL/GenBank/DDBJ whole genome shotgun (WGS) entry which is preliminary data.</text>
</comment>
<dbReference type="Proteomes" id="UP000619265">
    <property type="component" value="Unassembled WGS sequence"/>
</dbReference>
<proteinExistence type="predicted"/>
<accession>A0A833XQQ3</accession>
<dbReference type="AlphaFoldDB" id="A0A833XQQ3"/>
<name>A0A833XQQ3_JUGRE</name>
<reference evidence="1" key="2">
    <citation type="submission" date="2020-03" db="EMBL/GenBank/DDBJ databases">
        <title>Walnut 2.0.</title>
        <authorList>
            <person name="Marrano A."/>
            <person name="Britton M."/>
            <person name="Zimin A.V."/>
            <person name="Zaini P.A."/>
            <person name="Workman R."/>
            <person name="Puiu D."/>
            <person name="Bianco L."/>
            <person name="Allen B.J."/>
            <person name="Troggio M."/>
            <person name="Leslie C.A."/>
            <person name="Timp W."/>
            <person name="Dendekar A."/>
            <person name="Salzberg S.L."/>
            <person name="Neale D.B."/>
        </authorList>
    </citation>
    <scope>NUCLEOTIDE SEQUENCE</scope>
    <source>
        <tissue evidence="1">Leaves</tissue>
    </source>
</reference>